<feature type="transmembrane region" description="Helical" evidence="1">
    <location>
        <begin position="6"/>
        <end position="24"/>
    </location>
</feature>
<dbReference type="RefSeq" id="WP_119592333.1">
    <property type="nucleotide sequence ID" value="NZ_QXFM01000066.1"/>
</dbReference>
<evidence type="ECO:0000313" key="3">
    <source>
        <dbReference type="Proteomes" id="UP000265366"/>
    </source>
</evidence>
<keyword evidence="1" id="KW-1133">Transmembrane helix</keyword>
<keyword evidence="3" id="KW-1185">Reference proteome</keyword>
<dbReference type="Proteomes" id="UP000265366">
    <property type="component" value="Unassembled WGS sequence"/>
</dbReference>
<gene>
    <name evidence="2" type="ORF">D2V17_06805</name>
</gene>
<sequence length="101" mass="10758">MLTGILALTVFVAALSAAFAFALSRHMRETSALRRAALAAMGGAILPMLVPLLGGAAFGFGMLTVLLVAYFVLYIFVALPVAFLVSRKFEAPARPRPDIFE</sequence>
<proteinExistence type="predicted"/>
<accession>A0A3A1P5A4</accession>
<name>A0A3A1P5A4_9SPHN</name>
<organism evidence="2 3">
    <name type="scientific">Aurantiacibacter xanthus</name>
    <dbReference type="NCBI Taxonomy" id="1784712"/>
    <lineage>
        <taxon>Bacteria</taxon>
        <taxon>Pseudomonadati</taxon>
        <taxon>Pseudomonadota</taxon>
        <taxon>Alphaproteobacteria</taxon>
        <taxon>Sphingomonadales</taxon>
        <taxon>Erythrobacteraceae</taxon>
        <taxon>Aurantiacibacter</taxon>
    </lineage>
</organism>
<feature type="transmembrane region" description="Helical" evidence="1">
    <location>
        <begin position="66"/>
        <end position="86"/>
    </location>
</feature>
<protein>
    <submittedName>
        <fullName evidence="2">Uncharacterized protein</fullName>
    </submittedName>
</protein>
<evidence type="ECO:0000313" key="2">
    <source>
        <dbReference type="EMBL" id="RIV88598.1"/>
    </source>
</evidence>
<dbReference type="AlphaFoldDB" id="A0A3A1P5A4"/>
<keyword evidence="1" id="KW-0812">Transmembrane</keyword>
<comment type="caution">
    <text evidence="2">The sequence shown here is derived from an EMBL/GenBank/DDBJ whole genome shotgun (WGS) entry which is preliminary data.</text>
</comment>
<keyword evidence="1" id="KW-0472">Membrane</keyword>
<feature type="transmembrane region" description="Helical" evidence="1">
    <location>
        <begin position="36"/>
        <end position="60"/>
    </location>
</feature>
<reference evidence="2 3" key="1">
    <citation type="submission" date="2018-08" db="EMBL/GenBank/DDBJ databases">
        <title>Erythrobacter zhengii sp.nov., a bacterium isolated from deep-sea sediment.</title>
        <authorList>
            <person name="Fang C."/>
            <person name="Wu Y.-H."/>
            <person name="Sun C."/>
            <person name="Wang H."/>
            <person name="Cheng H."/>
            <person name="Meng F.-X."/>
            <person name="Wang C.-S."/>
            <person name="Xu X.-W."/>
        </authorList>
    </citation>
    <scope>NUCLEOTIDE SEQUENCE [LARGE SCALE GENOMIC DNA]</scope>
    <source>
        <strain evidence="2 3">CCTCC AB 2015396</strain>
    </source>
</reference>
<dbReference type="EMBL" id="QXFM01000066">
    <property type="protein sequence ID" value="RIV88598.1"/>
    <property type="molecule type" value="Genomic_DNA"/>
</dbReference>
<evidence type="ECO:0000256" key="1">
    <source>
        <dbReference type="SAM" id="Phobius"/>
    </source>
</evidence>